<dbReference type="RefSeq" id="WP_081155341.1">
    <property type="nucleotide sequence ID" value="NZ_LVYD01000102.1"/>
</dbReference>
<dbReference type="EMBL" id="LVYD01000102">
    <property type="protein sequence ID" value="OQP58194.1"/>
    <property type="molecule type" value="Genomic_DNA"/>
</dbReference>
<dbReference type="InterPro" id="IPR033985">
    <property type="entry name" value="SusD-like_N"/>
</dbReference>
<sequence>MKSHKYIFPFVVVLTLVSSCKKDFLEVDDNSFINRQSYVKDLKSMEEFLNGNYNMLHRVFYYGLNLVYPDLIADNIKPIVGGTFFVNHYSWTQQAELRAEDQPSAASLAMNASWTTGYRIIRACSFIIEDVDKYRDQNPAKADGIKAQAYALRALVHFQLVNIFAQAYNYSGDGSHPGIPFVTSSNISDAVVRNSVNEVYNGVINDLNAAISLYKPELVSTLYMNSYAAKALLARVYLFKGDYNGAKTLAREVGTVVPIMKNNGAVKMYPDSLFRKGETEALFQLPPSASGVAGSTYNTLFEGVFLSGSQQKFLATSDIATILKETTQDVRNSWVTQSGSNWNISKFPANVVPGFSLSAGSYYQTLLRSSEMYLTAAESYANLNNEDSARYYLDEVRKRANPAAILTSATGPALLDSIYKERRKELSFEGLRMFDLLRWKKGVNRTDAPNQAAKILSYPNNKAIAPLPIPDVNLMGFSQNLDY</sequence>
<evidence type="ECO:0000256" key="5">
    <source>
        <dbReference type="ARBA" id="ARBA00023237"/>
    </source>
</evidence>
<evidence type="ECO:0000256" key="4">
    <source>
        <dbReference type="ARBA" id="ARBA00023136"/>
    </source>
</evidence>
<evidence type="ECO:0000256" key="1">
    <source>
        <dbReference type="ARBA" id="ARBA00004442"/>
    </source>
</evidence>
<keyword evidence="4" id="KW-0472">Membrane</keyword>
<evidence type="ECO:0000256" key="3">
    <source>
        <dbReference type="ARBA" id="ARBA00022729"/>
    </source>
</evidence>
<organism evidence="8 9">
    <name type="scientific">Niastella vici</name>
    <dbReference type="NCBI Taxonomy" id="1703345"/>
    <lineage>
        <taxon>Bacteria</taxon>
        <taxon>Pseudomonadati</taxon>
        <taxon>Bacteroidota</taxon>
        <taxon>Chitinophagia</taxon>
        <taxon>Chitinophagales</taxon>
        <taxon>Chitinophagaceae</taxon>
        <taxon>Niastella</taxon>
    </lineage>
</organism>
<dbReference type="Gene3D" id="1.25.40.390">
    <property type="match status" value="1"/>
</dbReference>
<gene>
    <name evidence="8" type="ORF">A3860_07670</name>
</gene>
<comment type="subcellular location">
    <subcellularLocation>
        <location evidence="1">Cell outer membrane</location>
    </subcellularLocation>
</comment>
<dbReference type="CDD" id="cd08977">
    <property type="entry name" value="SusD"/>
    <property type="match status" value="1"/>
</dbReference>
<accession>A0A1V9FIK0</accession>
<dbReference type="InterPro" id="IPR012944">
    <property type="entry name" value="SusD_RagB_dom"/>
</dbReference>
<evidence type="ECO:0008006" key="10">
    <source>
        <dbReference type="Google" id="ProtNLM"/>
    </source>
</evidence>
<proteinExistence type="inferred from homology"/>
<name>A0A1V9FIK0_9BACT</name>
<comment type="caution">
    <text evidence="8">The sequence shown here is derived from an EMBL/GenBank/DDBJ whole genome shotgun (WGS) entry which is preliminary data.</text>
</comment>
<keyword evidence="9" id="KW-1185">Reference proteome</keyword>
<evidence type="ECO:0000259" key="6">
    <source>
        <dbReference type="Pfam" id="PF07980"/>
    </source>
</evidence>
<keyword evidence="3" id="KW-0732">Signal</keyword>
<dbReference type="PROSITE" id="PS51257">
    <property type="entry name" value="PROKAR_LIPOPROTEIN"/>
    <property type="match status" value="1"/>
</dbReference>
<dbReference type="Proteomes" id="UP000192796">
    <property type="component" value="Unassembled WGS sequence"/>
</dbReference>
<reference evidence="8 9" key="1">
    <citation type="submission" date="2016-03" db="EMBL/GenBank/DDBJ databases">
        <title>Niastella vici sp. nov., isolated from farmland soil.</title>
        <authorList>
            <person name="Chen L."/>
            <person name="Wang D."/>
            <person name="Yang S."/>
            <person name="Wang G."/>
        </authorList>
    </citation>
    <scope>NUCLEOTIDE SEQUENCE [LARGE SCALE GENOMIC DNA]</scope>
    <source>
        <strain evidence="8 9">DJ57</strain>
    </source>
</reference>
<dbReference type="InterPro" id="IPR011990">
    <property type="entry name" value="TPR-like_helical_dom_sf"/>
</dbReference>
<dbReference type="OrthoDB" id="1080118at2"/>
<dbReference type="STRING" id="1703345.A3860_07670"/>
<dbReference type="GO" id="GO:0009279">
    <property type="term" value="C:cell outer membrane"/>
    <property type="evidence" value="ECO:0007669"/>
    <property type="project" value="UniProtKB-SubCell"/>
</dbReference>
<evidence type="ECO:0000313" key="8">
    <source>
        <dbReference type="EMBL" id="OQP58194.1"/>
    </source>
</evidence>
<evidence type="ECO:0000313" key="9">
    <source>
        <dbReference type="Proteomes" id="UP000192796"/>
    </source>
</evidence>
<evidence type="ECO:0000256" key="2">
    <source>
        <dbReference type="ARBA" id="ARBA00006275"/>
    </source>
</evidence>
<dbReference type="SUPFAM" id="SSF48452">
    <property type="entry name" value="TPR-like"/>
    <property type="match status" value="1"/>
</dbReference>
<protein>
    <recommendedName>
        <fullName evidence="10">Carbohydrate-binding protein SusD</fullName>
    </recommendedName>
</protein>
<comment type="similarity">
    <text evidence="2">Belongs to the SusD family.</text>
</comment>
<keyword evidence="5" id="KW-0998">Cell outer membrane</keyword>
<evidence type="ECO:0000259" key="7">
    <source>
        <dbReference type="Pfam" id="PF14322"/>
    </source>
</evidence>
<feature type="domain" description="SusD-like N-terminal" evidence="7">
    <location>
        <begin position="83"/>
        <end position="238"/>
    </location>
</feature>
<dbReference type="AlphaFoldDB" id="A0A1V9FIK0"/>
<dbReference type="Pfam" id="PF14322">
    <property type="entry name" value="SusD-like_3"/>
    <property type="match status" value="1"/>
</dbReference>
<dbReference type="Pfam" id="PF07980">
    <property type="entry name" value="SusD_RagB"/>
    <property type="match status" value="1"/>
</dbReference>
<dbReference type="Gene3D" id="1.25.40.900">
    <property type="match status" value="1"/>
</dbReference>
<feature type="domain" description="RagB/SusD" evidence="6">
    <location>
        <begin position="341"/>
        <end position="462"/>
    </location>
</feature>
<dbReference type="Gene3D" id="2.20.20.130">
    <property type="match status" value="1"/>
</dbReference>